<comment type="caution">
    <text evidence="2">The sequence shown here is derived from an EMBL/GenBank/DDBJ whole genome shotgun (WGS) entry which is preliminary data.</text>
</comment>
<dbReference type="SUPFAM" id="SSF57997">
    <property type="entry name" value="Tropomyosin"/>
    <property type="match status" value="1"/>
</dbReference>
<accession>A0A8B6FN30</accession>
<protein>
    <submittedName>
        <fullName evidence="2">Uncharacterized protein</fullName>
    </submittedName>
</protein>
<keyword evidence="3" id="KW-1185">Reference proteome</keyword>
<dbReference type="Proteomes" id="UP000596742">
    <property type="component" value="Unassembled WGS sequence"/>
</dbReference>
<dbReference type="Gene3D" id="1.20.5.1000">
    <property type="entry name" value="arf6 gtpase in complex with a specific effector, jip4"/>
    <property type="match status" value="1"/>
</dbReference>
<gene>
    <name evidence="2" type="ORF">MGAL_10B091455</name>
</gene>
<dbReference type="OrthoDB" id="10031171at2759"/>
<name>A0A8B6FN30_MYTGA</name>
<evidence type="ECO:0000313" key="2">
    <source>
        <dbReference type="EMBL" id="VDI52175.1"/>
    </source>
</evidence>
<proteinExistence type="predicted"/>
<evidence type="ECO:0000256" key="1">
    <source>
        <dbReference type="SAM" id="MobiDB-lite"/>
    </source>
</evidence>
<dbReference type="EMBL" id="UYJE01007156">
    <property type="protein sequence ID" value="VDI52175.1"/>
    <property type="molecule type" value="Genomic_DNA"/>
</dbReference>
<feature type="region of interest" description="Disordered" evidence="1">
    <location>
        <begin position="140"/>
        <end position="163"/>
    </location>
</feature>
<reference evidence="2" key="1">
    <citation type="submission" date="2018-11" db="EMBL/GenBank/DDBJ databases">
        <authorList>
            <person name="Alioto T."/>
            <person name="Alioto T."/>
        </authorList>
    </citation>
    <scope>NUCLEOTIDE SEQUENCE</scope>
</reference>
<dbReference type="AlphaFoldDB" id="A0A8B6FN30"/>
<organism evidence="2 3">
    <name type="scientific">Mytilus galloprovincialis</name>
    <name type="common">Mediterranean mussel</name>
    <dbReference type="NCBI Taxonomy" id="29158"/>
    <lineage>
        <taxon>Eukaryota</taxon>
        <taxon>Metazoa</taxon>
        <taxon>Spiralia</taxon>
        <taxon>Lophotrochozoa</taxon>
        <taxon>Mollusca</taxon>
        <taxon>Bivalvia</taxon>
        <taxon>Autobranchia</taxon>
        <taxon>Pteriomorphia</taxon>
        <taxon>Mytilida</taxon>
        <taxon>Mytiloidea</taxon>
        <taxon>Mytilidae</taxon>
        <taxon>Mytilinae</taxon>
        <taxon>Mytilus</taxon>
    </lineage>
</organism>
<evidence type="ECO:0000313" key="3">
    <source>
        <dbReference type="Proteomes" id="UP000596742"/>
    </source>
</evidence>
<sequence length="327" mass="38058">MGYCTTVFYAVAKGYSGNMNSDLIKKSEDSQKTVKSLVSQLTAATNEDFKINKLFQEANKQLHLDKEKNSSTIKDLSIEIDQYKRKLKEMKGQKENSRILEAEQKLKNAEQDIDILNRRNDDTKKKLQNAEQDNEILKRQKDDTEKKLQNAEQDNEVLQRQKDETERDYLNTIQDLTNKLPESSVDCSVDHHKQLEDQVKHLTIENSELRDRVDTLIKEKSSLHENIRTLEQERNTFKQQIDSWIAKKHSTVHIQMYAAVNKELCEKMMNELEDMLRTQFELKQTIIEVDKYKNPPPDSSDPLIVICINASRLGTDVTQAISQVNRE</sequence>
<feature type="compositionally biased region" description="Basic and acidic residues" evidence="1">
    <location>
        <begin position="140"/>
        <end position="149"/>
    </location>
</feature>